<dbReference type="Gene3D" id="2.60.120.260">
    <property type="entry name" value="Galactose-binding domain-like"/>
    <property type="match status" value="1"/>
</dbReference>
<evidence type="ECO:0000259" key="3">
    <source>
        <dbReference type="Pfam" id="PF22666"/>
    </source>
</evidence>
<dbReference type="SUPFAM" id="SSF49785">
    <property type="entry name" value="Galactose-binding domain-like"/>
    <property type="match status" value="1"/>
</dbReference>
<dbReference type="InterPro" id="IPR050887">
    <property type="entry name" value="Beta-mannosidase_GH2"/>
</dbReference>
<sequence>MDGLPRRGALPARWRLCATEPGAPAPGESADWVPLERPLTAAAAWRAAGRWSLDGSPHDFDAQDWWYAAQVDGAALQDMVLGFDGLATLAEVRLNGQTLLHSDSMFLAHQARPAALVHAGANELLIRFASVQAALQQRRPRPRWRTPMVAHQQLRWMRTSLLGRTPGWSPPAAPVGPWRDVWCCPEDQAIAWRLQPSLVAGQGQCAVELRAPAGWARDLVEAEFVLRGPDGAEQVRPLESHGGERYTAHVTVAQPALWWPHTHGEPLLSTAALRTRSRSGAVRTLGLGTVGFRQVEIDRTGDGFALRVNSERIFCRGAGWTPLDPVSLRSGAAECRAAVGQVRDAGLNMLRLAGTLPPEEDHFYDACDALGVLVWQDFPFASMDYPFDDAGFADLAAREAAQLAARLGHRACVAVLCGNSEVEQQAAMWGAPRELWQPAFFHRQLPALCAQHAPATPYWPSSAHGGAFPHQADTGTTSYYGVGAYERPLDDARRSGLRFATECLAFANIPDDAALARLPGGLATRVHHPQWKARSPRDLGAGWDFDDVRDHYLQRLFDVDPARLRHQDHDRYLALGRLATAEAMAAAFAEWRRPASGCAGALVLQLRDLWAGAGWGLLDEQGDPKACWHAVRRCLQPLAVFLTDEGGNGLAVHVVNDTPLERRLVLELSAWREGDVQVARAERPVVATARGGCTLNAIEVLGQFLDLNHAYRFGPPSCEVVSARLLEDGREVATALHFPLGLAPLVATRSRDLGLAAAVDITGDGEAVATVRTGRCAVGVHLDVPGWQAADDHFHLAPGASRQVHLRRTVAGAVLAGQVLALNAAAAVPLETQP</sequence>
<dbReference type="AlphaFoldDB" id="A0A6N8IZF0"/>
<dbReference type="InterPro" id="IPR017853">
    <property type="entry name" value="GH"/>
</dbReference>
<dbReference type="RefSeq" id="WP_157400141.1">
    <property type="nucleotide sequence ID" value="NZ_WSEL01000009.1"/>
</dbReference>
<gene>
    <name evidence="4" type="ORF">GON04_22060</name>
</gene>
<dbReference type="GO" id="GO:0004567">
    <property type="term" value="F:beta-mannosidase activity"/>
    <property type="evidence" value="ECO:0007669"/>
    <property type="project" value="TreeGrafter"/>
</dbReference>
<evidence type="ECO:0000313" key="4">
    <source>
        <dbReference type="EMBL" id="MVQ32158.1"/>
    </source>
</evidence>
<reference evidence="4 5" key="1">
    <citation type="submission" date="2019-12" db="EMBL/GenBank/DDBJ databases">
        <authorList>
            <person name="Huq M.A."/>
        </authorList>
    </citation>
    <scope>NUCLEOTIDE SEQUENCE [LARGE SCALE GENOMIC DNA]</scope>
    <source>
        <strain evidence="4 5">MAH-25</strain>
    </source>
</reference>
<dbReference type="Gene3D" id="3.20.20.80">
    <property type="entry name" value="Glycosidases"/>
    <property type="match status" value="1"/>
</dbReference>
<dbReference type="SUPFAM" id="SSF51445">
    <property type="entry name" value="(Trans)glycosidases"/>
    <property type="match status" value="1"/>
</dbReference>
<dbReference type="PANTHER" id="PTHR43730">
    <property type="entry name" value="BETA-MANNOSIDASE"/>
    <property type="match status" value="1"/>
</dbReference>
<organism evidence="4 5">
    <name type="scientific">Ramlibacter pinisoli</name>
    <dbReference type="NCBI Taxonomy" id="2682844"/>
    <lineage>
        <taxon>Bacteria</taxon>
        <taxon>Pseudomonadati</taxon>
        <taxon>Pseudomonadota</taxon>
        <taxon>Betaproteobacteria</taxon>
        <taxon>Burkholderiales</taxon>
        <taxon>Comamonadaceae</taxon>
        <taxon>Ramlibacter</taxon>
    </lineage>
</organism>
<keyword evidence="1 4" id="KW-0378">Hydrolase</keyword>
<evidence type="ECO:0000256" key="2">
    <source>
        <dbReference type="ARBA" id="ARBA00023295"/>
    </source>
</evidence>
<dbReference type="Proteomes" id="UP000469385">
    <property type="component" value="Unassembled WGS sequence"/>
</dbReference>
<keyword evidence="5" id="KW-1185">Reference proteome</keyword>
<dbReference type="Pfam" id="PF22666">
    <property type="entry name" value="Glyco_hydro_2_N2"/>
    <property type="match status" value="1"/>
</dbReference>
<accession>A0A6N8IZF0</accession>
<dbReference type="InterPro" id="IPR054593">
    <property type="entry name" value="Beta-mannosidase-like_N2"/>
</dbReference>
<feature type="domain" description="Beta-mannosidase-like galactose-binding" evidence="3">
    <location>
        <begin position="61"/>
        <end position="179"/>
    </location>
</feature>
<comment type="caution">
    <text evidence="4">The sequence shown here is derived from an EMBL/GenBank/DDBJ whole genome shotgun (WGS) entry which is preliminary data.</text>
</comment>
<dbReference type="GO" id="GO:0006516">
    <property type="term" value="P:glycoprotein catabolic process"/>
    <property type="evidence" value="ECO:0007669"/>
    <property type="project" value="TreeGrafter"/>
</dbReference>
<evidence type="ECO:0000256" key="1">
    <source>
        <dbReference type="ARBA" id="ARBA00022801"/>
    </source>
</evidence>
<dbReference type="EMBL" id="WSEL01000009">
    <property type="protein sequence ID" value="MVQ32158.1"/>
    <property type="molecule type" value="Genomic_DNA"/>
</dbReference>
<keyword evidence="2" id="KW-0326">Glycosidase</keyword>
<name>A0A6N8IZF0_9BURK</name>
<dbReference type="InterPro" id="IPR036156">
    <property type="entry name" value="Beta-gal/glucu_dom_sf"/>
</dbReference>
<protein>
    <submittedName>
        <fullName evidence="4">Glycoside hydrolase family 2 protein</fullName>
    </submittedName>
</protein>
<dbReference type="SUPFAM" id="SSF49303">
    <property type="entry name" value="beta-Galactosidase/glucuronidase domain"/>
    <property type="match status" value="2"/>
</dbReference>
<proteinExistence type="predicted"/>
<dbReference type="InterPro" id="IPR008979">
    <property type="entry name" value="Galactose-bd-like_sf"/>
</dbReference>
<evidence type="ECO:0000313" key="5">
    <source>
        <dbReference type="Proteomes" id="UP000469385"/>
    </source>
</evidence>
<dbReference type="PANTHER" id="PTHR43730:SF1">
    <property type="entry name" value="BETA-MANNOSIDASE"/>
    <property type="match status" value="1"/>
</dbReference>